<reference evidence="3" key="1">
    <citation type="submission" date="2021-07" db="EMBL/GenBank/DDBJ databases">
        <authorList>
            <person name="Catto M.A."/>
            <person name="Jacobson A."/>
            <person name="Kennedy G."/>
            <person name="Labadie P."/>
            <person name="Hunt B.G."/>
            <person name="Srinivasan R."/>
        </authorList>
    </citation>
    <scope>NUCLEOTIDE SEQUENCE</scope>
    <source>
        <strain evidence="3">PL_HMW_Pooled</strain>
        <tissue evidence="3">Head</tissue>
    </source>
</reference>
<feature type="transmembrane region" description="Helical" evidence="2">
    <location>
        <begin position="95"/>
        <end position="115"/>
    </location>
</feature>
<sequence>MDGPAWHGRDTAGAPALSPEPPTQAAYGLAQLPEEHPGGARGRALQVATRTTLLFLLLPVEGAPAAVGLGVVVVAAGVGLGAVVVAAGAGPGPGVVVVVVVVLVVLGVAAAGPGAPRGSGGSWSQELVVHAARPLSRHQHELQSSSQVEPDLQERSLTTETAEV</sequence>
<evidence type="ECO:0000256" key="1">
    <source>
        <dbReference type="SAM" id="MobiDB-lite"/>
    </source>
</evidence>
<protein>
    <submittedName>
        <fullName evidence="3">MHC class II transactivator</fullName>
    </submittedName>
</protein>
<gene>
    <name evidence="3" type="ORF">KUF71_021488</name>
</gene>
<feature type="region of interest" description="Disordered" evidence="1">
    <location>
        <begin position="138"/>
        <end position="164"/>
    </location>
</feature>
<dbReference type="EMBL" id="JAHWGI010000289">
    <property type="protein sequence ID" value="KAK3911919.1"/>
    <property type="molecule type" value="Genomic_DNA"/>
</dbReference>
<keyword evidence="2" id="KW-0472">Membrane</keyword>
<feature type="compositionally biased region" description="Polar residues" evidence="1">
    <location>
        <begin position="155"/>
        <end position="164"/>
    </location>
</feature>
<keyword evidence="4" id="KW-1185">Reference proteome</keyword>
<evidence type="ECO:0000313" key="4">
    <source>
        <dbReference type="Proteomes" id="UP001219518"/>
    </source>
</evidence>
<proteinExistence type="predicted"/>
<evidence type="ECO:0000256" key="2">
    <source>
        <dbReference type="SAM" id="Phobius"/>
    </source>
</evidence>
<evidence type="ECO:0000313" key="3">
    <source>
        <dbReference type="EMBL" id="KAK3911919.1"/>
    </source>
</evidence>
<feature type="region of interest" description="Disordered" evidence="1">
    <location>
        <begin position="1"/>
        <end position="24"/>
    </location>
</feature>
<feature type="transmembrane region" description="Helical" evidence="2">
    <location>
        <begin position="65"/>
        <end position="89"/>
    </location>
</feature>
<name>A0AAE1GZF5_9NEOP</name>
<keyword evidence="2" id="KW-1133">Transmembrane helix</keyword>
<organism evidence="3 4">
    <name type="scientific">Frankliniella fusca</name>
    <dbReference type="NCBI Taxonomy" id="407009"/>
    <lineage>
        <taxon>Eukaryota</taxon>
        <taxon>Metazoa</taxon>
        <taxon>Ecdysozoa</taxon>
        <taxon>Arthropoda</taxon>
        <taxon>Hexapoda</taxon>
        <taxon>Insecta</taxon>
        <taxon>Pterygota</taxon>
        <taxon>Neoptera</taxon>
        <taxon>Paraneoptera</taxon>
        <taxon>Thysanoptera</taxon>
        <taxon>Terebrantia</taxon>
        <taxon>Thripoidea</taxon>
        <taxon>Thripidae</taxon>
        <taxon>Frankliniella</taxon>
    </lineage>
</organism>
<dbReference type="Proteomes" id="UP001219518">
    <property type="component" value="Unassembled WGS sequence"/>
</dbReference>
<dbReference type="AlphaFoldDB" id="A0AAE1GZF5"/>
<comment type="caution">
    <text evidence="3">The sequence shown here is derived from an EMBL/GenBank/DDBJ whole genome shotgun (WGS) entry which is preliminary data.</text>
</comment>
<keyword evidence="2" id="KW-0812">Transmembrane</keyword>
<accession>A0AAE1GZF5</accession>
<reference evidence="3" key="2">
    <citation type="journal article" date="2023" name="BMC Genomics">
        <title>Pest status, molecular evolution, and epigenetic factors derived from the genome assembly of Frankliniella fusca, a thysanopteran phytovirus vector.</title>
        <authorList>
            <person name="Catto M.A."/>
            <person name="Labadie P.E."/>
            <person name="Jacobson A.L."/>
            <person name="Kennedy G.G."/>
            <person name="Srinivasan R."/>
            <person name="Hunt B.G."/>
        </authorList>
    </citation>
    <scope>NUCLEOTIDE SEQUENCE</scope>
    <source>
        <strain evidence="3">PL_HMW_Pooled</strain>
    </source>
</reference>